<feature type="region of interest" description="Disordered" evidence="1">
    <location>
        <begin position="235"/>
        <end position="265"/>
    </location>
</feature>
<dbReference type="InterPro" id="IPR013087">
    <property type="entry name" value="Znf_C2H2_type"/>
</dbReference>
<feature type="region of interest" description="Disordered" evidence="1">
    <location>
        <begin position="125"/>
        <end position="188"/>
    </location>
</feature>
<dbReference type="InterPro" id="IPR036872">
    <property type="entry name" value="CH_dom_sf"/>
</dbReference>
<name>A0A1Y5IAP6_OSTTA</name>
<dbReference type="eggNOG" id="ENOG502T16R">
    <property type="taxonomic scope" value="Eukaryota"/>
</dbReference>
<dbReference type="InterPro" id="IPR006175">
    <property type="entry name" value="YjgF/YER057c/UK114"/>
</dbReference>
<feature type="domain" description="C2H2-type" evidence="2">
    <location>
        <begin position="760"/>
        <end position="781"/>
    </location>
</feature>
<dbReference type="Proteomes" id="UP000195557">
    <property type="component" value="Unassembled WGS sequence"/>
</dbReference>
<dbReference type="SMART" id="SM00355">
    <property type="entry name" value="ZnF_C2H2"/>
    <property type="match status" value="6"/>
</dbReference>
<feature type="compositionally biased region" description="Basic and acidic residues" evidence="1">
    <location>
        <begin position="142"/>
        <end position="153"/>
    </location>
</feature>
<dbReference type="Pfam" id="PF01042">
    <property type="entry name" value="Ribonuc_L-PSP"/>
    <property type="match status" value="1"/>
</dbReference>
<dbReference type="EMBL" id="KZ155826">
    <property type="protein sequence ID" value="OUS44065.1"/>
    <property type="molecule type" value="Genomic_DNA"/>
</dbReference>
<dbReference type="AlphaFoldDB" id="A0A1Y5IAP6"/>
<dbReference type="InterPro" id="IPR035959">
    <property type="entry name" value="RutC-like_sf"/>
</dbReference>
<feature type="region of interest" description="Disordered" evidence="1">
    <location>
        <begin position="310"/>
        <end position="355"/>
    </location>
</feature>
<dbReference type="SUPFAM" id="SSF55298">
    <property type="entry name" value="YjgF-like"/>
    <property type="match status" value="1"/>
</dbReference>
<sequence>MGRLELLGWLNRELTCDLASLRDCADCVAYCQLVDALHPGAVILRALDFNAVTEGDKQRNARVLERGMRACGMEATVDYDALALGKFTEHNNLLRWFYAYVAKNGAEALERYDAYAARVKAQRHKARAEARRRGDGVTPMKTPRERDRHDERTMSVSERSTTMSERLVPNDLSAQTPEPRTPISTPYEDADSSFEFAPVVAPEAPATPRALTFPETPDEAKLAAQESTLAAQESTLAVQEPTSPERSTVTVEGLTQAPAPPETPPVEIVEETATTCCGFKSTFKRTSDMDAEALPGRAPKDVRELAVKENKNSRALVGNGSDNSTPSLSPGAAAGESPKSGEAGEAPIGDEQAETGGEPRAVALDISSPTAVDVEVPTPRGVDQMSPDGLQGDYRTYKEAECLYCGDKQMFKGWIAFKKHTLALCKAKPVNRSVDELKNDVLKYWNNIPNVDATELAQALANDADATDDESEEDDEGPRSGEVRIRAEVATGNNDISDSEDGEGGRAAARRENPGTLFDDVLNADNQNTTKQASQTNRKRRQAGRPSRYTIDEEDDDQEYDIIPVATQEYPDEIACSCGLCGRTFKTVRGRNVHASRCAGVRVENAPASAFVNASSGEHVCDKCGKMFPTFGGLKLHRVRWCKGMVSDNGADIVSSKTLVSSGSLREMETTKRARRCLLRQSEDCDHANTSFKTFNALQEHMEQCHGVRVVLRGNTTDSQLVQVPQMFDEEENDEEQRVEDVHPPESAELMVIHGKRRACTECQKKMLSSKALIDHYRKAHGIWAYTNDRNLRGVQQAQATQEPDTITPVKPASDKRNGYFVEPRKCECGRAFTWPPAWAAHIRRCNVWAANGSGGNPSQVAAGVRQARVMEPMREVELDRSCRYCQECPTGEYRCKSFRQLCDHYKKEHNIVLLAVPGGEEFEEADEMDAATDLEEVDETEAGEVDSAGANDVEVNGVSHEHAQVEMLNGHLDCTECDFRGKNHKGLKVHMRLVHNLQVKSIEPPITRPSKRLRADGPVDQGAAFDDDVLVPVKYTSQRDSRALVTVTSPSAMIVAEAGDNEQLVKAFNKLSQDHATLLKTTETLLARVQALEASARAQMRGGDASAEIQRINPHEYGFSPIVTFGRHVTLCGVTASDEVEPTTTGQMRQAMVNLVELLVQAGTDAMHLLSVHVYITDIREQFNVSKVWDKFFSDCGIDQKDRPVRYITQTFASKDAMLRVELGAQAVLPTGRALPRGVPKPSALAVE</sequence>
<feature type="compositionally biased region" description="Polar residues" evidence="1">
    <location>
        <begin position="524"/>
        <end position="536"/>
    </location>
</feature>
<dbReference type="PROSITE" id="PS00028">
    <property type="entry name" value="ZINC_FINGER_C2H2_1"/>
    <property type="match status" value="1"/>
</dbReference>
<feature type="compositionally biased region" description="Polar residues" evidence="1">
    <location>
        <begin position="235"/>
        <end position="250"/>
    </location>
</feature>
<feature type="compositionally biased region" description="Acidic residues" evidence="1">
    <location>
        <begin position="465"/>
        <end position="476"/>
    </location>
</feature>
<dbReference type="InterPro" id="IPR027328">
    <property type="entry name" value="MAPRE"/>
</dbReference>
<feature type="compositionally biased region" description="Polar residues" evidence="1">
    <location>
        <begin position="172"/>
        <end position="184"/>
    </location>
</feature>
<accession>A0A1Y5IAP6</accession>
<proteinExistence type="predicted"/>
<feature type="compositionally biased region" description="Basic and acidic residues" evidence="1">
    <location>
        <begin position="477"/>
        <end position="487"/>
    </location>
</feature>
<dbReference type="Gene3D" id="3.30.1330.40">
    <property type="entry name" value="RutC-like"/>
    <property type="match status" value="1"/>
</dbReference>
<organism evidence="3">
    <name type="scientific">Ostreococcus tauri</name>
    <name type="common">Marine green alga</name>
    <dbReference type="NCBI Taxonomy" id="70448"/>
    <lineage>
        <taxon>Eukaryota</taxon>
        <taxon>Viridiplantae</taxon>
        <taxon>Chlorophyta</taxon>
        <taxon>Mamiellophyceae</taxon>
        <taxon>Mamiellales</taxon>
        <taxon>Bathycoccaceae</taxon>
        <taxon>Ostreococcus</taxon>
    </lineage>
</organism>
<dbReference type="Gene3D" id="1.10.418.10">
    <property type="entry name" value="Calponin-like domain"/>
    <property type="match status" value="1"/>
</dbReference>
<dbReference type="PANTHER" id="PTHR10623">
    <property type="entry name" value="MICROTUBULE-ASSOCIATED PROTEIN RP/EB FAMILY MEMBER"/>
    <property type="match status" value="1"/>
</dbReference>
<gene>
    <name evidence="3" type="ORF">BE221DRAFT_147350</name>
</gene>
<dbReference type="GO" id="GO:0008017">
    <property type="term" value="F:microtubule binding"/>
    <property type="evidence" value="ECO:0007669"/>
    <property type="project" value="InterPro"/>
</dbReference>
<protein>
    <recommendedName>
        <fullName evidence="2">C2H2-type domain-containing protein</fullName>
    </recommendedName>
</protein>
<feature type="region of interest" description="Disordered" evidence="1">
    <location>
        <begin position="462"/>
        <end position="557"/>
    </location>
</feature>
<reference evidence="3" key="1">
    <citation type="submission" date="2017-04" db="EMBL/GenBank/DDBJ databases">
        <title>Population genomics of picophytoplankton unveils novel chromosome hypervariability.</title>
        <authorList>
            <consortium name="DOE Joint Genome Institute"/>
            <person name="Blanc-Mathieu R."/>
            <person name="Krasovec M."/>
            <person name="Hebrard M."/>
            <person name="Yau S."/>
            <person name="Desgranges E."/>
            <person name="Martin J."/>
            <person name="Schackwitz W."/>
            <person name="Kuo A."/>
            <person name="Salin G."/>
            <person name="Donnadieu C."/>
            <person name="Desdevises Y."/>
            <person name="Sanchez-Ferandin S."/>
            <person name="Moreau H."/>
            <person name="Rivals E."/>
            <person name="Grigoriev I.V."/>
            <person name="Grimsley N."/>
            <person name="Eyre-Walker A."/>
            <person name="Piganeau G."/>
        </authorList>
    </citation>
    <scope>NUCLEOTIDE SEQUENCE [LARGE SCALE GENOMIC DNA]</scope>
    <source>
        <strain evidence="3">RCC 1115</strain>
    </source>
</reference>
<dbReference type="SUPFAM" id="SSF47576">
    <property type="entry name" value="Calponin-homology domain, CH-domain"/>
    <property type="match status" value="1"/>
</dbReference>
<evidence type="ECO:0000259" key="2">
    <source>
        <dbReference type="PROSITE" id="PS00028"/>
    </source>
</evidence>
<feature type="compositionally biased region" description="Polar residues" evidence="1">
    <location>
        <begin position="154"/>
        <end position="164"/>
    </location>
</feature>
<evidence type="ECO:0000256" key="1">
    <source>
        <dbReference type="SAM" id="MobiDB-lite"/>
    </source>
</evidence>
<evidence type="ECO:0000313" key="3">
    <source>
        <dbReference type="EMBL" id="OUS44065.1"/>
    </source>
</evidence>